<evidence type="ECO:0000313" key="1">
    <source>
        <dbReference type="EMBL" id="QFX96817.1"/>
    </source>
</evidence>
<dbReference type="EMBL" id="CP045571">
    <property type="protein sequence ID" value="QFX96817.1"/>
    <property type="molecule type" value="Genomic_DNA"/>
</dbReference>
<dbReference type="KEGG" id="atx:GCD22_02650"/>
<evidence type="ECO:0000313" key="2">
    <source>
        <dbReference type="Proteomes" id="UP000363590"/>
    </source>
</evidence>
<dbReference type="AlphaFoldDB" id="A0A5P9XRV1"/>
<reference evidence="1 2" key="1">
    <citation type="submission" date="2019-10" db="EMBL/GenBank/DDBJ databases">
        <authorList>
            <person name="Wang R."/>
        </authorList>
    </citation>
    <scope>NUCLEOTIDE SEQUENCE [LARGE SCALE GENOMIC DNA]</scope>
    <source>
        <strain evidence="1 2">ATCC 19377</strain>
    </source>
</reference>
<organism evidence="1 2">
    <name type="scientific">Acidithiobacillus thiooxidans ATCC 19377</name>
    <dbReference type="NCBI Taxonomy" id="637390"/>
    <lineage>
        <taxon>Bacteria</taxon>
        <taxon>Pseudomonadati</taxon>
        <taxon>Pseudomonadota</taxon>
        <taxon>Acidithiobacillia</taxon>
        <taxon>Acidithiobacillales</taxon>
        <taxon>Acidithiobacillaceae</taxon>
        <taxon>Acidithiobacillus</taxon>
    </lineage>
</organism>
<name>A0A5P9XRV1_ACITH</name>
<proteinExistence type="predicted"/>
<accession>A0A5P9XRV1</accession>
<sequence>MPPSLRRRVMEFLEKGDLERVGIELERAGGRYSIPTEVLLRQLEFFEEPPRGAKKELQEAISRIQKAIRAQVLYLPTYRRIERELSSIFEGIDPDDFRRHRNRLRQNESGEAYIEC</sequence>
<gene>
    <name evidence="1" type="ORF">GCD22_02650</name>
</gene>
<dbReference type="Proteomes" id="UP000363590">
    <property type="component" value="Chromosome"/>
</dbReference>
<protein>
    <submittedName>
        <fullName evidence="1">Uncharacterized protein</fullName>
    </submittedName>
</protein>